<protein>
    <submittedName>
        <fullName evidence="2">F-box protein interaction domain protein</fullName>
    </submittedName>
</protein>
<dbReference type="InterPro" id="IPR001810">
    <property type="entry name" value="F-box_dom"/>
</dbReference>
<sequence>MLPNELIVEIFSLLSVKPLMRFRCVNKFFNTLVYDPYFIQMHLKRSKRNLHLAAMPLPYSTSSVMTFPNIYRLLEQQENSSTTIQYDPYHRLIEKNDRLWWVAGSCNGLICLIDRGILGLCLWNPTTRTKSQIFYVHTRYVKSSFTFVYDVSTQTYKVVELRIEGEHGSAMVQVFSFRDYSSRYIQCFLPLFKFNSGNNTGVYLSGTINWLVLRDYVSSRGNFVVWNDSSITIEQLVILSLDLSIETYTLLRVSHRLGVGTLLIFFHDFEETHFVIWQMKDFGVQQQLFKINSNKLPSCYYNYGTGFKQLGSLPLYLSKIGDTLVLANHEDGKAFIYNRVDNKVEEIGITNKIIWSHARDYVESLVPTH</sequence>
<reference evidence="2 4" key="2">
    <citation type="journal article" date="2014" name="BMC Genomics">
        <title>An improved genome release (version Mt4.0) for the model legume Medicago truncatula.</title>
        <authorList>
            <person name="Tang H."/>
            <person name="Krishnakumar V."/>
            <person name="Bidwell S."/>
            <person name="Rosen B."/>
            <person name="Chan A."/>
            <person name="Zhou S."/>
            <person name="Gentzbittel L."/>
            <person name="Childs K.L."/>
            <person name="Yandell M."/>
            <person name="Gundlach H."/>
            <person name="Mayer K.F."/>
            <person name="Schwartz D.C."/>
            <person name="Town C.D."/>
        </authorList>
    </citation>
    <scope>GENOME REANNOTATION</scope>
    <source>
        <strain evidence="3 4">cv. Jemalong A17</strain>
    </source>
</reference>
<dbReference type="EnsemblPlants" id="AET05135">
    <property type="protein sequence ID" value="AET05135"/>
    <property type="gene ID" value="MTR_8g101940"/>
</dbReference>
<evidence type="ECO:0000259" key="1">
    <source>
        <dbReference type="PROSITE" id="PS50181"/>
    </source>
</evidence>
<dbReference type="Proteomes" id="UP000002051">
    <property type="component" value="Chromosome 8"/>
</dbReference>
<name>G7LJM2_MEDTR</name>
<dbReference type="SUPFAM" id="SSF81383">
    <property type="entry name" value="F-box domain"/>
    <property type="match status" value="1"/>
</dbReference>
<dbReference type="AlphaFoldDB" id="G7LJM2"/>
<dbReference type="InterPro" id="IPR050796">
    <property type="entry name" value="SCF_F-box_component"/>
</dbReference>
<reference evidence="2 4" key="1">
    <citation type="journal article" date="2011" name="Nature">
        <title>The Medicago genome provides insight into the evolution of rhizobial symbioses.</title>
        <authorList>
            <person name="Young N.D."/>
            <person name="Debelle F."/>
            <person name="Oldroyd G.E."/>
            <person name="Geurts R."/>
            <person name="Cannon S.B."/>
            <person name="Udvardi M.K."/>
            <person name="Benedito V.A."/>
            <person name="Mayer K.F."/>
            <person name="Gouzy J."/>
            <person name="Schoof H."/>
            <person name="Van de Peer Y."/>
            <person name="Proost S."/>
            <person name="Cook D.R."/>
            <person name="Meyers B.C."/>
            <person name="Spannagl M."/>
            <person name="Cheung F."/>
            <person name="De Mita S."/>
            <person name="Krishnakumar V."/>
            <person name="Gundlach H."/>
            <person name="Zhou S."/>
            <person name="Mudge J."/>
            <person name="Bharti A.K."/>
            <person name="Murray J.D."/>
            <person name="Naoumkina M.A."/>
            <person name="Rosen B."/>
            <person name="Silverstein K.A."/>
            <person name="Tang H."/>
            <person name="Rombauts S."/>
            <person name="Zhao P.X."/>
            <person name="Zhou P."/>
            <person name="Barbe V."/>
            <person name="Bardou P."/>
            <person name="Bechner M."/>
            <person name="Bellec A."/>
            <person name="Berger A."/>
            <person name="Berges H."/>
            <person name="Bidwell S."/>
            <person name="Bisseling T."/>
            <person name="Choisne N."/>
            <person name="Couloux A."/>
            <person name="Denny R."/>
            <person name="Deshpande S."/>
            <person name="Dai X."/>
            <person name="Doyle J.J."/>
            <person name="Dudez A.M."/>
            <person name="Farmer A.D."/>
            <person name="Fouteau S."/>
            <person name="Franken C."/>
            <person name="Gibelin C."/>
            <person name="Gish J."/>
            <person name="Goldstein S."/>
            <person name="Gonzalez A.J."/>
            <person name="Green P.J."/>
            <person name="Hallab A."/>
            <person name="Hartog M."/>
            <person name="Hua A."/>
            <person name="Humphray S.J."/>
            <person name="Jeong D.H."/>
            <person name="Jing Y."/>
            <person name="Jocker A."/>
            <person name="Kenton S.M."/>
            <person name="Kim D.J."/>
            <person name="Klee K."/>
            <person name="Lai H."/>
            <person name="Lang C."/>
            <person name="Lin S."/>
            <person name="Macmil S.L."/>
            <person name="Magdelenat G."/>
            <person name="Matthews L."/>
            <person name="McCorrison J."/>
            <person name="Monaghan E.L."/>
            <person name="Mun J.H."/>
            <person name="Najar F.Z."/>
            <person name="Nicholson C."/>
            <person name="Noirot C."/>
            <person name="O'Bleness M."/>
            <person name="Paule C.R."/>
            <person name="Poulain J."/>
            <person name="Prion F."/>
            <person name="Qin B."/>
            <person name="Qu C."/>
            <person name="Retzel E.F."/>
            <person name="Riddle C."/>
            <person name="Sallet E."/>
            <person name="Samain S."/>
            <person name="Samson N."/>
            <person name="Sanders I."/>
            <person name="Saurat O."/>
            <person name="Scarpelli C."/>
            <person name="Schiex T."/>
            <person name="Segurens B."/>
            <person name="Severin A.J."/>
            <person name="Sherrier D.J."/>
            <person name="Shi R."/>
            <person name="Sims S."/>
            <person name="Singer S.R."/>
            <person name="Sinharoy S."/>
            <person name="Sterck L."/>
            <person name="Viollet A."/>
            <person name="Wang B.B."/>
            <person name="Wang K."/>
            <person name="Wang M."/>
            <person name="Wang X."/>
            <person name="Warfsmann J."/>
            <person name="Weissenbach J."/>
            <person name="White D.D."/>
            <person name="White J.D."/>
            <person name="Wiley G.B."/>
            <person name="Wincker P."/>
            <person name="Xing Y."/>
            <person name="Yang L."/>
            <person name="Yao Z."/>
            <person name="Ying F."/>
            <person name="Zhai J."/>
            <person name="Zhou L."/>
            <person name="Zuber A."/>
            <person name="Denarie J."/>
            <person name="Dixon R.A."/>
            <person name="May G.D."/>
            <person name="Schwartz D.C."/>
            <person name="Rogers J."/>
            <person name="Quetier F."/>
            <person name="Town C.D."/>
            <person name="Roe B.A."/>
        </authorList>
    </citation>
    <scope>NUCLEOTIDE SEQUENCE [LARGE SCALE GENOMIC DNA]</scope>
    <source>
        <strain evidence="2">A17</strain>
        <strain evidence="3 4">cv. Jemalong A17</strain>
    </source>
</reference>
<dbReference type="InterPro" id="IPR036047">
    <property type="entry name" value="F-box-like_dom_sf"/>
</dbReference>
<dbReference type="Pfam" id="PF00646">
    <property type="entry name" value="F-box"/>
    <property type="match status" value="1"/>
</dbReference>
<dbReference type="InterPro" id="IPR017451">
    <property type="entry name" value="F-box-assoc_interact_dom"/>
</dbReference>
<dbReference type="PaxDb" id="3880-AET05135"/>
<dbReference type="PROSITE" id="PS50181">
    <property type="entry name" value="FBOX"/>
    <property type="match status" value="1"/>
</dbReference>
<dbReference type="PANTHER" id="PTHR31672">
    <property type="entry name" value="BNACNNG10540D PROTEIN"/>
    <property type="match status" value="1"/>
</dbReference>
<dbReference type="NCBIfam" id="TIGR01640">
    <property type="entry name" value="F_box_assoc_1"/>
    <property type="match status" value="1"/>
</dbReference>
<dbReference type="Pfam" id="PF07734">
    <property type="entry name" value="FBA_1"/>
    <property type="match status" value="1"/>
</dbReference>
<dbReference type="STRING" id="3880.G7LJM2"/>
<gene>
    <name evidence="2" type="ordered locus">MTR_8g101940</name>
</gene>
<dbReference type="HOGENOM" id="CLU_027176_0_1_1"/>
<dbReference type="OMA" id="TINWMAS"/>
<evidence type="ECO:0000313" key="2">
    <source>
        <dbReference type="EMBL" id="AET05135.1"/>
    </source>
</evidence>
<dbReference type="SMART" id="SM00256">
    <property type="entry name" value="FBOX"/>
    <property type="match status" value="1"/>
</dbReference>
<evidence type="ECO:0000313" key="3">
    <source>
        <dbReference type="EnsemblPlants" id="AET05135"/>
    </source>
</evidence>
<feature type="domain" description="F-box" evidence="1">
    <location>
        <begin position="1"/>
        <end position="41"/>
    </location>
</feature>
<reference evidence="3" key="3">
    <citation type="submission" date="2015-04" db="UniProtKB">
        <authorList>
            <consortium name="EnsemblPlants"/>
        </authorList>
    </citation>
    <scope>IDENTIFICATION</scope>
    <source>
        <strain evidence="3">cv. Jemalong A17</strain>
    </source>
</reference>
<dbReference type="EMBL" id="CM001224">
    <property type="protein sequence ID" value="AET05135.1"/>
    <property type="molecule type" value="Genomic_DNA"/>
</dbReference>
<keyword evidence="4" id="KW-1185">Reference proteome</keyword>
<organism evidence="2 4">
    <name type="scientific">Medicago truncatula</name>
    <name type="common">Barrel medic</name>
    <name type="synonym">Medicago tribuloides</name>
    <dbReference type="NCBI Taxonomy" id="3880"/>
    <lineage>
        <taxon>Eukaryota</taxon>
        <taxon>Viridiplantae</taxon>
        <taxon>Streptophyta</taxon>
        <taxon>Embryophyta</taxon>
        <taxon>Tracheophyta</taxon>
        <taxon>Spermatophyta</taxon>
        <taxon>Magnoliopsida</taxon>
        <taxon>eudicotyledons</taxon>
        <taxon>Gunneridae</taxon>
        <taxon>Pentapetalae</taxon>
        <taxon>rosids</taxon>
        <taxon>fabids</taxon>
        <taxon>Fabales</taxon>
        <taxon>Fabaceae</taxon>
        <taxon>Papilionoideae</taxon>
        <taxon>50 kb inversion clade</taxon>
        <taxon>NPAAA clade</taxon>
        <taxon>Hologalegina</taxon>
        <taxon>IRL clade</taxon>
        <taxon>Trifolieae</taxon>
        <taxon>Medicago</taxon>
    </lineage>
</organism>
<proteinExistence type="predicted"/>
<accession>G7LJM2</accession>
<evidence type="ECO:0000313" key="4">
    <source>
        <dbReference type="Proteomes" id="UP000002051"/>
    </source>
</evidence>
<dbReference type="PANTHER" id="PTHR31672:SF13">
    <property type="entry name" value="F-BOX PROTEIN CPR30-LIKE"/>
    <property type="match status" value="1"/>
</dbReference>
<dbReference type="InterPro" id="IPR006527">
    <property type="entry name" value="F-box-assoc_dom_typ1"/>
</dbReference>
<dbReference type="Gene3D" id="1.20.1280.50">
    <property type="match status" value="1"/>
</dbReference>